<dbReference type="AlphaFoldDB" id="A0A5C3Q6F7"/>
<gene>
    <name evidence="1" type="ORF">BDV98DRAFT_574001</name>
</gene>
<organism evidence="1 2">
    <name type="scientific">Pterulicium gracile</name>
    <dbReference type="NCBI Taxonomy" id="1884261"/>
    <lineage>
        <taxon>Eukaryota</taxon>
        <taxon>Fungi</taxon>
        <taxon>Dikarya</taxon>
        <taxon>Basidiomycota</taxon>
        <taxon>Agaricomycotina</taxon>
        <taxon>Agaricomycetes</taxon>
        <taxon>Agaricomycetidae</taxon>
        <taxon>Agaricales</taxon>
        <taxon>Pleurotineae</taxon>
        <taxon>Pterulaceae</taxon>
        <taxon>Pterulicium</taxon>
    </lineage>
</organism>
<keyword evidence="2" id="KW-1185">Reference proteome</keyword>
<evidence type="ECO:0000313" key="1">
    <source>
        <dbReference type="EMBL" id="TFK97665.1"/>
    </source>
</evidence>
<dbReference type="EMBL" id="ML178845">
    <property type="protein sequence ID" value="TFK97665.1"/>
    <property type="molecule type" value="Genomic_DNA"/>
</dbReference>
<evidence type="ECO:0000313" key="2">
    <source>
        <dbReference type="Proteomes" id="UP000305067"/>
    </source>
</evidence>
<name>A0A5C3Q6F7_9AGAR</name>
<sequence length="133" mass="14938">MRQVRYRLSRQLPQVRLLKQCLPPLMCTDYRILHCRQQRCIVPDISIHNDWAPDESLGGGLTASTFALAHLGGVIAYVEYVSRGQQGGLHGRAVRCDFGMASGVWPWSARFSKRSLCSSYFGDICLFLVSSCK</sequence>
<dbReference type="Proteomes" id="UP000305067">
    <property type="component" value="Unassembled WGS sequence"/>
</dbReference>
<protein>
    <submittedName>
        <fullName evidence="1">Uncharacterized protein</fullName>
    </submittedName>
</protein>
<accession>A0A5C3Q6F7</accession>
<proteinExistence type="predicted"/>
<reference evidence="1 2" key="1">
    <citation type="journal article" date="2019" name="Nat. Ecol. Evol.">
        <title>Megaphylogeny resolves global patterns of mushroom evolution.</title>
        <authorList>
            <person name="Varga T."/>
            <person name="Krizsan K."/>
            <person name="Foldi C."/>
            <person name="Dima B."/>
            <person name="Sanchez-Garcia M."/>
            <person name="Sanchez-Ramirez S."/>
            <person name="Szollosi G.J."/>
            <person name="Szarkandi J.G."/>
            <person name="Papp V."/>
            <person name="Albert L."/>
            <person name="Andreopoulos W."/>
            <person name="Angelini C."/>
            <person name="Antonin V."/>
            <person name="Barry K.W."/>
            <person name="Bougher N.L."/>
            <person name="Buchanan P."/>
            <person name="Buyck B."/>
            <person name="Bense V."/>
            <person name="Catcheside P."/>
            <person name="Chovatia M."/>
            <person name="Cooper J."/>
            <person name="Damon W."/>
            <person name="Desjardin D."/>
            <person name="Finy P."/>
            <person name="Geml J."/>
            <person name="Haridas S."/>
            <person name="Hughes K."/>
            <person name="Justo A."/>
            <person name="Karasinski D."/>
            <person name="Kautmanova I."/>
            <person name="Kiss B."/>
            <person name="Kocsube S."/>
            <person name="Kotiranta H."/>
            <person name="LaButti K.M."/>
            <person name="Lechner B.E."/>
            <person name="Liimatainen K."/>
            <person name="Lipzen A."/>
            <person name="Lukacs Z."/>
            <person name="Mihaltcheva S."/>
            <person name="Morgado L.N."/>
            <person name="Niskanen T."/>
            <person name="Noordeloos M.E."/>
            <person name="Ohm R.A."/>
            <person name="Ortiz-Santana B."/>
            <person name="Ovrebo C."/>
            <person name="Racz N."/>
            <person name="Riley R."/>
            <person name="Savchenko A."/>
            <person name="Shiryaev A."/>
            <person name="Soop K."/>
            <person name="Spirin V."/>
            <person name="Szebenyi C."/>
            <person name="Tomsovsky M."/>
            <person name="Tulloss R.E."/>
            <person name="Uehling J."/>
            <person name="Grigoriev I.V."/>
            <person name="Vagvolgyi C."/>
            <person name="Papp T."/>
            <person name="Martin F.M."/>
            <person name="Miettinen O."/>
            <person name="Hibbett D.S."/>
            <person name="Nagy L.G."/>
        </authorList>
    </citation>
    <scope>NUCLEOTIDE SEQUENCE [LARGE SCALE GENOMIC DNA]</scope>
    <source>
        <strain evidence="1 2">CBS 309.79</strain>
    </source>
</reference>